<evidence type="ECO:0000313" key="5">
    <source>
        <dbReference type="EMBL" id="MCO6395299.1"/>
    </source>
</evidence>
<evidence type="ECO:0000256" key="1">
    <source>
        <dbReference type="ARBA" id="ARBA00023015"/>
    </source>
</evidence>
<gene>
    <name evidence="5" type="ORF">JMN37_10020</name>
</gene>
<dbReference type="SMART" id="SM00895">
    <property type="entry name" value="FCD"/>
    <property type="match status" value="1"/>
</dbReference>
<protein>
    <submittedName>
        <fullName evidence="5">FadR family transcriptional regulator</fullName>
    </submittedName>
</protein>
<dbReference type="Proteomes" id="UP001205920">
    <property type="component" value="Unassembled WGS sequence"/>
</dbReference>
<dbReference type="SUPFAM" id="SSF48008">
    <property type="entry name" value="GntR ligand-binding domain-like"/>
    <property type="match status" value="1"/>
</dbReference>
<accession>A0AAW5HUV9</accession>
<feature type="domain" description="HTH gntR-type" evidence="4">
    <location>
        <begin position="16"/>
        <end position="83"/>
    </location>
</feature>
<dbReference type="InterPro" id="IPR011711">
    <property type="entry name" value="GntR_C"/>
</dbReference>
<dbReference type="Gene3D" id="1.20.120.530">
    <property type="entry name" value="GntR ligand-binding domain-like"/>
    <property type="match status" value="1"/>
</dbReference>
<evidence type="ECO:0000256" key="2">
    <source>
        <dbReference type="ARBA" id="ARBA00023125"/>
    </source>
</evidence>
<evidence type="ECO:0000259" key="4">
    <source>
        <dbReference type="PROSITE" id="PS50949"/>
    </source>
</evidence>
<dbReference type="PANTHER" id="PTHR43537">
    <property type="entry name" value="TRANSCRIPTIONAL REGULATOR, GNTR FAMILY"/>
    <property type="match status" value="1"/>
</dbReference>
<dbReference type="PROSITE" id="PS50949">
    <property type="entry name" value="HTH_GNTR"/>
    <property type="match status" value="1"/>
</dbReference>
<name>A0AAW5HUV9_9CORY</name>
<dbReference type="InterPro" id="IPR008920">
    <property type="entry name" value="TF_FadR/GntR_C"/>
</dbReference>
<dbReference type="SUPFAM" id="SSF46785">
    <property type="entry name" value="Winged helix' DNA-binding domain"/>
    <property type="match status" value="1"/>
</dbReference>
<sequence length="243" mass="26539">MNSMPLTLDPAESAEGPLLTKVLDELGGEIVSGTMAPGERFTLQDLSSRFGISRTVAREAMRALEQLGLVSSSRRVGIKVLPEEHWAVFDQAVIRWRLSSEAHRAKQIVSLDQLRKAVEPVAAALAATNATKEQAQELKALAEQLMELSEAGQGNTDAFLEADKRFHTLILECSGNEMFSTLTLPILYVLEGRTRYGIMPNDPHLDAMAYHLKVAEAIQSGDSTGAENASWSLLRGVDGFVEF</sequence>
<comment type="caution">
    <text evidence="5">The sequence shown here is derived from an EMBL/GenBank/DDBJ whole genome shotgun (WGS) entry which is preliminary data.</text>
</comment>
<dbReference type="GO" id="GO:0003677">
    <property type="term" value="F:DNA binding"/>
    <property type="evidence" value="ECO:0007669"/>
    <property type="project" value="UniProtKB-KW"/>
</dbReference>
<keyword evidence="3" id="KW-0804">Transcription</keyword>
<dbReference type="SMART" id="SM00345">
    <property type="entry name" value="HTH_GNTR"/>
    <property type="match status" value="1"/>
</dbReference>
<dbReference type="Pfam" id="PF07729">
    <property type="entry name" value="FCD"/>
    <property type="match status" value="1"/>
</dbReference>
<dbReference type="Gene3D" id="1.10.10.10">
    <property type="entry name" value="Winged helix-like DNA-binding domain superfamily/Winged helix DNA-binding domain"/>
    <property type="match status" value="1"/>
</dbReference>
<keyword evidence="1" id="KW-0805">Transcription regulation</keyword>
<evidence type="ECO:0000313" key="6">
    <source>
        <dbReference type="Proteomes" id="UP001205920"/>
    </source>
</evidence>
<keyword evidence="2" id="KW-0238">DNA-binding</keyword>
<dbReference type="AlphaFoldDB" id="A0AAW5HUV9"/>
<dbReference type="CDD" id="cd07377">
    <property type="entry name" value="WHTH_GntR"/>
    <property type="match status" value="1"/>
</dbReference>
<dbReference type="InterPro" id="IPR036390">
    <property type="entry name" value="WH_DNA-bd_sf"/>
</dbReference>
<organism evidence="5 6">
    <name type="scientific">Corynebacterium lipophilum</name>
    <dbReference type="NCBI Taxonomy" id="2804918"/>
    <lineage>
        <taxon>Bacteria</taxon>
        <taxon>Bacillati</taxon>
        <taxon>Actinomycetota</taxon>
        <taxon>Actinomycetes</taxon>
        <taxon>Mycobacteriales</taxon>
        <taxon>Corynebacteriaceae</taxon>
        <taxon>Corynebacterium</taxon>
    </lineage>
</organism>
<proteinExistence type="predicted"/>
<dbReference type="GO" id="GO:0003700">
    <property type="term" value="F:DNA-binding transcription factor activity"/>
    <property type="evidence" value="ECO:0007669"/>
    <property type="project" value="InterPro"/>
</dbReference>
<dbReference type="PANTHER" id="PTHR43537:SF44">
    <property type="entry name" value="GNTR FAMILY REGULATORY PROTEIN"/>
    <property type="match status" value="1"/>
</dbReference>
<keyword evidence="6" id="KW-1185">Reference proteome</keyword>
<dbReference type="EMBL" id="JAEUWV010000021">
    <property type="protein sequence ID" value="MCO6395299.1"/>
    <property type="molecule type" value="Genomic_DNA"/>
</dbReference>
<evidence type="ECO:0000256" key="3">
    <source>
        <dbReference type="ARBA" id="ARBA00023163"/>
    </source>
</evidence>
<reference evidence="5 6" key="1">
    <citation type="submission" date="2021-01" db="EMBL/GenBank/DDBJ databases">
        <title>Identification and Characterization of Corynebacterium sp.</title>
        <authorList>
            <person name="Luo Q."/>
            <person name="Qu P."/>
            <person name="Chen Q."/>
        </authorList>
    </citation>
    <scope>NUCLEOTIDE SEQUENCE [LARGE SCALE GENOMIC DNA]</scope>
    <source>
        <strain evidence="5 6">MC-18</strain>
    </source>
</reference>
<dbReference type="InterPro" id="IPR000524">
    <property type="entry name" value="Tscrpt_reg_HTH_GntR"/>
</dbReference>
<dbReference type="Pfam" id="PF00392">
    <property type="entry name" value="GntR"/>
    <property type="match status" value="1"/>
</dbReference>
<dbReference type="InterPro" id="IPR036388">
    <property type="entry name" value="WH-like_DNA-bd_sf"/>
</dbReference>